<dbReference type="Proteomes" id="UP000813427">
    <property type="component" value="Unassembled WGS sequence"/>
</dbReference>
<feature type="compositionally biased region" description="Polar residues" evidence="1">
    <location>
        <begin position="1"/>
        <end position="24"/>
    </location>
</feature>
<sequence length="102" mass="11266">MATSKTTQNDQSPTADQQTDSSNENESKQMTKTSNNKELDRPGAESQQTPIQPQTQQPVQPVSQDTGKKNSAPRVRLDMDLDVELELKAKIKGDLELAVLEN</sequence>
<keyword evidence="3" id="KW-1185">Reference proteome</keyword>
<organism evidence="2 3">
    <name type="scientific">Fusarium tricinctum</name>
    <dbReference type="NCBI Taxonomy" id="61284"/>
    <lineage>
        <taxon>Eukaryota</taxon>
        <taxon>Fungi</taxon>
        <taxon>Dikarya</taxon>
        <taxon>Ascomycota</taxon>
        <taxon>Pezizomycotina</taxon>
        <taxon>Sordariomycetes</taxon>
        <taxon>Hypocreomycetidae</taxon>
        <taxon>Hypocreales</taxon>
        <taxon>Nectriaceae</taxon>
        <taxon>Fusarium</taxon>
        <taxon>Fusarium tricinctum species complex</taxon>
    </lineage>
</organism>
<evidence type="ECO:0000313" key="2">
    <source>
        <dbReference type="EMBL" id="KAH7245439.1"/>
    </source>
</evidence>
<name>A0A8K0S075_9HYPO</name>
<proteinExistence type="predicted"/>
<comment type="caution">
    <text evidence="2">The sequence shown here is derived from an EMBL/GenBank/DDBJ whole genome shotgun (WGS) entry which is preliminary data.</text>
</comment>
<gene>
    <name evidence="2" type="ORF">BKA59DRAFT_171793</name>
</gene>
<feature type="compositionally biased region" description="Low complexity" evidence="1">
    <location>
        <begin position="46"/>
        <end position="64"/>
    </location>
</feature>
<dbReference type="EMBL" id="JAGPXF010000004">
    <property type="protein sequence ID" value="KAH7245439.1"/>
    <property type="molecule type" value="Genomic_DNA"/>
</dbReference>
<accession>A0A8K0S075</accession>
<evidence type="ECO:0000313" key="3">
    <source>
        <dbReference type="Proteomes" id="UP000813427"/>
    </source>
</evidence>
<feature type="region of interest" description="Disordered" evidence="1">
    <location>
        <begin position="1"/>
        <end position="75"/>
    </location>
</feature>
<protein>
    <submittedName>
        <fullName evidence="2">Uncharacterized protein</fullName>
    </submittedName>
</protein>
<dbReference type="AlphaFoldDB" id="A0A8K0S075"/>
<evidence type="ECO:0000256" key="1">
    <source>
        <dbReference type="SAM" id="MobiDB-lite"/>
    </source>
</evidence>
<feature type="compositionally biased region" description="Basic and acidic residues" evidence="1">
    <location>
        <begin position="25"/>
        <end position="43"/>
    </location>
</feature>
<reference evidence="2" key="1">
    <citation type="journal article" date="2021" name="Nat. Commun.">
        <title>Genetic determinants of endophytism in the Arabidopsis root mycobiome.</title>
        <authorList>
            <person name="Mesny F."/>
            <person name="Miyauchi S."/>
            <person name="Thiergart T."/>
            <person name="Pickel B."/>
            <person name="Atanasova L."/>
            <person name="Karlsson M."/>
            <person name="Huettel B."/>
            <person name="Barry K.W."/>
            <person name="Haridas S."/>
            <person name="Chen C."/>
            <person name="Bauer D."/>
            <person name="Andreopoulos W."/>
            <person name="Pangilinan J."/>
            <person name="LaButti K."/>
            <person name="Riley R."/>
            <person name="Lipzen A."/>
            <person name="Clum A."/>
            <person name="Drula E."/>
            <person name="Henrissat B."/>
            <person name="Kohler A."/>
            <person name="Grigoriev I.V."/>
            <person name="Martin F.M."/>
            <person name="Hacquard S."/>
        </authorList>
    </citation>
    <scope>NUCLEOTIDE SEQUENCE</scope>
    <source>
        <strain evidence="2">MPI-SDFR-AT-0068</strain>
    </source>
</reference>
<dbReference type="OrthoDB" id="2873061at2759"/>